<sequence length="825" mass="90392">MSGDEAFSCRVDQRRRRLFDNPDWNGLDYLDVADDQMSLCLHFFDGIPKGLTPDNVRVTGGQRIRDIKVVRVALDPSHDEELDDCLKVTLDRPGDFSTYTLCLLDVPGIDPRFRCLDFSFKTNCPSDVDCGALVRCPPELRTAPDINYLAKDYASFRQLMYDRLALILPEWRERHAPDLCVTLVELLAYAGDYLSYYQDAVATEAYLDTARRRLSIRRHLRLIDYALHEGCNARAFVTVDTDMDFTRASPDDFFFATRSERIDPNAGALIPPELFAEFGQGTQIFEPLGLEGPIVFRAAHSRIAFHDWGDGECCLPIGTTRATLVDPATPGEGGDDESARRLALRPGDYLVFEEVLGPRTGDPADADAAHRHVVRLTRVTPNQDALLDVLLVDVEWSAEDALPFPLCISTRRPAPDCDSVRDVSIARGNVVPVDHGATGIQPLGPVIGRELPGDCACKGSVIEVRREAAAYAPTLDRAPLTFADPILASLSAAALSIRDPRAALPAIRLADGASNWLPRRDLIASGSDDRDFVAEIDDDGFAHLRFGDGRHGRAPDLGSALLATYRSGGGIAGNVGREAIGLLVLRDAIVEGPTITVRNPLAARGGADPEPVAEACLFAPGMIQSRRERAIIADDYAELAAREAPLQGAAAKLRWTGSWHEARVAIDPLRRTESSPDLIGDVTKALERYRRIGHDVVVTEARIVPLRLALHVCVLPHFNRAHIKSALLDIFANRLRMDGTPGFFHPDNWRFGQPVALSQVIAAAMAVDGIETVRVTALQPLDRPGDTSALDTGRLVLRPGEIARLDNDPNYPENGRLEFDMGGGR</sequence>
<name>A0A2P7QZH1_9SPHN</name>
<proteinExistence type="predicted"/>
<accession>A0A2P7QZH1</accession>
<gene>
    <name evidence="1" type="ORF">C7I55_03005</name>
</gene>
<dbReference type="InterPro" id="IPR011749">
    <property type="entry name" value="CHP02243"/>
</dbReference>
<dbReference type="AlphaFoldDB" id="A0A2P7QZH1"/>
<keyword evidence="2" id="KW-1185">Reference proteome</keyword>
<comment type="caution">
    <text evidence="1">The sequence shown here is derived from an EMBL/GenBank/DDBJ whole genome shotgun (WGS) entry which is preliminary data.</text>
</comment>
<dbReference type="NCBIfam" id="TIGR02243">
    <property type="entry name" value="putative baseplate assembly protein"/>
    <property type="match status" value="1"/>
</dbReference>
<evidence type="ECO:0000313" key="2">
    <source>
        <dbReference type="Proteomes" id="UP000241167"/>
    </source>
</evidence>
<evidence type="ECO:0000313" key="1">
    <source>
        <dbReference type="EMBL" id="PSJ43351.1"/>
    </source>
</evidence>
<dbReference type="OrthoDB" id="9796131at2"/>
<dbReference type="Proteomes" id="UP000241167">
    <property type="component" value="Unassembled WGS sequence"/>
</dbReference>
<dbReference type="EMBL" id="PXYI01000001">
    <property type="protein sequence ID" value="PSJ43351.1"/>
    <property type="molecule type" value="Genomic_DNA"/>
</dbReference>
<reference evidence="1 2" key="1">
    <citation type="submission" date="2018-03" db="EMBL/GenBank/DDBJ databases">
        <title>The draft genome of Sphingosinicella sp. GL-C-18.</title>
        <authorList>
            <person name="Liu L."/>
            <person name="Li L."/>
            <person name="Liang L."/>
            <person name="Zhang X."/>
            <person name="Wang T."/>
        </authorList>
    </citation>
    <scope>NUCLEOTIDE SEQUENCE [LARGE SCALE GENOMIC DNA]</scope>
    <source>
        <strain evidence="1 2">GL-C-18</strain>
    </source>
</reference>
<dbReference type="RefSeq" id="WP_106511370.1">
    <property type="nucleotide sequence ID" value="NZ_PXYI01000001.1"/>
</dbReference>
<organism evidence="1 2">
    <name type="scientific">Allosphingosinicella deserti</name>
    <dbReference type="NCBI Taxonomy" id="2116704"/>
    <lineage>
        <taxon>Bacteria</taxon>
        <taxon>Pseudomonadati</taxon>
        <taxon>Pseudomonadota</taxon>
        <taxon>Alphaproteobacteria</taxon>
        <taxon>Sphingomonadales</taxon>
        <taxon>Sphingomonadaceae</taxon>
        <taxon>Allosphingosinicella</taxon>
    </lineage>
</organism>
<protein>
    <submittedName>
        <fullName evidence="1">Putative baseplate assembly protein</fullName>
    </submittedName>
</protein>